<comment type="caution">
    <text evidence="2">The sequence shown here is derived from an EMBL/GenBank/DDBJ whole genome shotgun (WGS) entry which is preliminary data.</text>
</comment>
<keyword evidence="1" id="KW-0175">Coiled coil</keyword>
<protein>
    <submittedName>
        <fullName evidence="2">Uncharacterized protein</fullName>
    </submittedName>
</protein>
<dbReference type="Proteomes" id="UP000231067">
    <property type="component" value="Unassembled WGS sequence"/>
</dbReference>
<reference evidence="2 3" key="1">
    <citation type="submission" date="2017-09" db="EMBL/GenBank/DDBJ databases">
        <title>Depth-based differentiation of microbial function through sediment-hosted aquifers and enrichment of novel symbionts in the deep terrestrial subsurface.</title>
        <authorList>
            <person name="Probst A.J."/>
            <person name="Ladd B."/>
            <person name="Jarett J.K."/>
            <person name="Geller-Mcgrath D.E."/>
            <person name="Sieber C.M."/>
            <person name="Emerson J.B."/>
            <person name="Anantharaman K."/>
            <person name="Thomas B.C."/>
            <person name="Malmstrom R."/>
            <person name="Stieglmeier M."/>
            <person name="Klingl A."/>
            <person name="Woyke T."/>
            <person name="Ryan C.M."/>
            <person name="Banfield J.F."/>
        </authorList>
    </citation>
    <scope>NUCLEOTIDE SEQUENCE [LARGE SCALE GENOMIC DNA]</scope>
    <source>
        <strain evidence="2">CG23_combo_of_CG06-09_8_20_14_all_40_23</strain>
    </source>
</reference>
<feature type="coiled-coil region" evidence="1">
    <location>
        <begin position="40"/>
        <end position="100"/>
    </location>
</feature>
<organism evidence="2 3">
    <name type="scientific">Candidatus Desantisbacteria bacterium CG23_combo_of_CG06-09_8_20_14_all_40_23</name>
    <dbReference type="NCBI Taxonomy" id="1974550"/>
    <lineage>
        <taxon>Bacteria</taxon>
        <taxon>Candidatus Desantisiibacteriota</taxon>
    </lineage>
</organism>
<gene>
    <name evidence="2" type="ORF">COX18_08005</name>
</gene>
<evidence type="ECO:0000256" key="1">
    <source>
        <dbReference type="SAM" id="Coils"/>
    </source>
</evidence>
<sequence length="144" mass="17342">MLMVENIKKVVQELILPELGIIKAENQEIKTILQFINQRVNDTNIQLVDQSRRIDELRVELKKEISDLRIELKKEISEVKRELKEEISEVKRELKEEIFKNTIRMDRLYEVIVRRDEHEMLVMRVAKNEQKITEMDMEFHKIAA</sequence>
<proteinExistence type="predicted"/>
<evidence type="ECO:0000313" key="3">
    <source>
        <dbReference type="Proteomes" id="UP000231067"/>
    </source>
</evidence>
<dbReference type="EMBL" id="PCSH01000142">
    <property type="protein sequence ID" value="PIP40043.1"/>
    <property type="molecule type" value="Genomic_DNA"/>
</dbReference>
<dbReference type="AlphaFoldDB" id="A0A2H0A3M0"/>
<accession>A0A2H0A3M0</accession>
<dbReference type="Gene3D" id="6.10.250.2700">
    <property type="match status" value="1"/>
</dbReference>
<name>A0A2H0A3M0_9BACT</name>
<evidence type="ECO:0000313" key="2">
    <source>
        <dbReference type="EMBL" id="PIP40043.1"/>
    </source>
</evidence>